<dbReference type="AlphaFoldDB" id="A0A562P3W2"/>
<evidence type="ECO:0000313" key="1">
    <source>
        <dbReference type="EMBL" id="TWI39144.1"/>
    </source>
</evidence>
<accession>A0A562P3W2</accession>
<evidence type="ECO:0000313" key="2">
    <source>
        <dbReference type="Proteomes" id="UP000317122"/>
    </source>
</evidence>
<proteinExistence type="predicted"/>
<keyword evidence="2" id="KW-1185">Reference proteome</keyword>
<dbReference type="RefSeq" id="WP_145716372.1">
    <property type="nucleotide sequence ID" value="NZ_BSPF01000131.1"/>
</dbReference>
<name>A0A562P3W2_9HYPH</name>
<comment type="caution">
    <text evidence="1">The sequence shown here is derived from an EMBL/GenBank/DDBJ whole genome shotgun (WGS) entry which is preliminary data.</text>
</comment>
<protein>
    <submittedName>
        <fullName evidence="1">Uncharacterized protein</fullName>
    </submittedName>
</protein>
<organism evidence="1 2">
    <name type="scientific">Mesorhizobium tianshanense</name>
    <dbReference type="NCBI Taxonomy" id="39844"/>
    <lineage>
        <taxon>Bacteria</taxon>
        <taxon>Pseudomonadati</taxon>
        <taxon>Pseudomonadota</taxon>
        <taxon>Alphaproteobacteria</taxon>
        <taxon>Hyphomicrobiales</taxon>
        <taxon>Phyllobacteriaceae</taxon>
        <taxon>Mesorhizobium</taxon>
    </lineage>
</organism>
<dbReference type="Proteomes" id="UP000317122">
    <property type="component" value="Unassembled WGS sequence"/>
</dbReference>
<gene>
    <name evidence="1" type="ORF">IQ26_01993</name>
</gene>
<dbReference type="EMBL" id="VLKT01000010">
    <property type="protein sequence ID" value="TWI39144.1"/>
    <property type="molecule type" value="Genomic_DNA"/>
</dbReference>
<reference evidence="1 2" key="1">
    <citation type="journal article" date="2015" name="Stand. Genomic Sci.">
        <title>Genomic Encyclopedia of Bacterial and Archaeal Type Strains, Phase III: the genomes of soil and plant-associated and newly described type strains.</title>
        <authorList>
            <person name="Whitman W.B."/>
            <person name="Woyke T."/>
            <person name="Klenk H.P."/>
            <person name="Zhou Y."/>
            <person name="Lilburn T.G."/>
            <person name="Beck B.J."/>
            <person name="De Vos P."/>
            <person name="Vandamme P."/>
            <person name="Eisen J.A."/>
            <person name="Garrity G."/>
            <person name="Hugenholtz P."/>
            <person name="Kyrpides N.C."/>
        </authorList>
    </citation>
    <scope>NUCLEOTIDE SEQUENCE [LARGE SCALE GENOMIC DNA]</scope>
    <source>
        <strain evidence="1 2">CGMCC 1.2546</strain>
    </source>
</reference>
<sequence length="152" mass="15728">MQAYGFQFCGNCLGAIIPNGSNVEVDPTLEIRPLDVVAVLLDPEAGGAFAGFINGMGAGGFLGVCKIYLGSHQSRHGETVHLVAQLNPPVISPIPASAIKAMHRCAETGVLAAAGGLTEEDVAAMELLMPFVTGADALSPINPAWQPKGYQQ</sequence>
<dbReference type="OrthoDB" id="9977311at2"/>